<protein>
    <recommendedName>
        <fullName evidence="8">ABC transporter domain-containing protein</fullName>
    </recommendedName>
</protein>
<evidence type="ECO:0000313" key="7">
    <source>
        <dbReference type="Proteomes" id="UP001632038"/>
    </source>
</evidence>
<evidence type="ECO:0000313" key="5">
    <source>
        <dbReference type="EMBL" id="KAL3625051.1"/>
    </source>
</evidence>
<gene>
    <name evidence="5" type="ORF">CASFOL_031719</name>
    <name evidence="6" type="ORF">CASFOL_031720</name>
</gene>
<proteinExistence type="predicted"/>
<dbReference type="EMBL" id="JAVIJP010000053">
    <property type="protein sequence ID" value="KAL3625052.1"/>
    <property type="molecule type" value="Genomic_DNA"/>
</dbReference>
<evidence type="ECO:0000256" key="3">
    <source>
        <dbReference type="ARBA" id="ARBA00022989"/>
    </source>
</evidence>
<dbReference type="InterPro" id="IPR027417">
    <property type="entry name" value="P-loop_NTPase"/>
</dbReference>
<dbReference type="InterPro" id="IPR050835">
    <property type="entry name" value="ABC_transporter_sub-D"/>
</dbReference>
<evidence type="ECO:0000313" key="6">
    <source>
        <dbReference type="EMBL" id="KAL3625052.1"/>
    </source>
</evidence>
<evidence type="ECO:0000256" key="4">
    <source>
        <dbReference type="ARBA" id="ARBA00023136"/>
    </source>
</evidence>
<dbReference type="Gene3D" id="3.40.50.300">
    <property type="entry name" value="P-loop containing nucleotide triphosphate hydrolases"/>
    <property type="match status" value="1"/>
</dbReference>
<keyword evidence="4" id="KW-0472">Membrane</keyword>
<dbReference type="EMBL" id="JAVIJP010000053">
    <property type="protein sequence ID" value="KAL3625051.1"/>
    <property type="molecule type" value="Genomic_DNA"/>
</dbReference>
<evidence type="ECO:0008006" key="8">
    <source>
        <dbReference type="Google" id="ProtNLM"/>
    </source>
</evidence>
<dbReference type="AlphaFoldDB" id="A0ABD3C6T5"/>
<reference evidence="5" key="2">
    <citation type="submission" date="2024-11" db="EMBL/GenBank/DDBJ databases">
        <authorList>
            <person name="Burger M."/>
            <person name="Chory J."/>
        </authorList>
    </citation>
    <scope>NUCLEOTIDE SEQUENCE</scope>
    <source>
        <strain evidence="5">Tecolote</strain>
        <tissue evidence="5">Flower</tissue>
    </source>
</reference>
<dbReference type="PANTHER" id="PTHR11384">
    <property type="entry name" value="ATP-BINDING CASSETTE, SUB-FAMILY D MEMBER"/>
    <property type="match status" value="1"/>
</dbReference>
<keyword evidence="1" id="KW-0813">Transport</keyword>
<organism evidence="5 7">
    <name type="scientific">Castilleja foliolosa</name>
    <dbReference type="NCBI Taxonomy" id="1961234"/>
    <lineage>
        <taxon>Eukaryota</taxon>
        <taxon>Viridiplantae</taxon>
        <taxon>Streptophyta</taxon>
        <taxon>Embryophyta</taxon>
        <taxon>Tracheophyta</taxon>
        <taxon>Spermatophyta</taxon>
        <taxon>Magnoliopsida</taxon>
        <taxon>eudicotyledons</taxon>
        <taxon>Gunneridae</taxon>
        <taxon>Pentapetalae</taxon>
        <taxon>asterids</taxon>
        <taxon>lamiids</taxon>
        <taxon>Lamiales</taxon>
        <taxon>Orobanchaceae</taxon>
        <taxon>Pedicularideae</taxon>
        <taxon>Castillejinae</taxon>
        <taxon>Castilleja</taxon>
    </lineage>
</organism>
<keyword evidence="2" id="KW-0812">Transmembrane</keyword>
<sequence>MSALYCSKTSHKHSFFTVAQRRDRKPSSASIFVCHSSLASLQTDQFVLVAKPKPIVNSNEEIRREFCNINNSDILKLLSIDHLILLTPSKATLIRDLSLQIFEKDHILTSKLKQLLEDVRLGYILSQFDLDNTYEWSSVLSVDEQLAFARLLLLRPNLVLLDESTSALDEANEAHLYKLIEAAGITYVSIGHIRTFYEHHKTVLHISRSNQQVSFSTGASSPLLMNLGTNYRSSK</sequence>
<reference evidence="5" key="1">
    <citation type="journal article" date="2024" name="IScience">
        <title>Strigolactones Initiate the Formation of Haustorium-like Structures in Castilleja.</title>
        <authorList>
            <person name="Buerger M."/>
            <person name="Peterson D."/>
            <person name="Chory J."/>
        </authorList>
    </citation>
    <scope>NUCLEOTIDE SEQUENCE</scope>
    <source>
        <strain evidence="5">Tecolote</strain>
        <tissue evidence="5">Flower</tissue>
    </source>
</reference>
<evidence type="ECO:0000256" key="1">
    <source>
        <dbReference type="ARBA" id="ARBA00022448"/>
    </source>
</evidence>
<evidence type="ECO:0000256" key="2">
    <source>
        <dbReference type="ARBA" id="ARBA00022692"/>
    </source>
</evidence>
<keyword evidence="7" id="KW-1185">Reference proteome</keyword>
<dbReference type="PANTHER" id="PTHR11384:SF59">
    <property type="entry name" value="LYSOSOMAL COBALAMIN TRANSPORTER ABCD4"/>
    <property type="match status" value="1"/>
</dbReference>
<comment type="caution">
    <text evidence="5">The sequence shown here is derived from an EMBL/GenBank/DDBJ whole genome shotgun (WGS) entry which is preliminary data.</text>
</comment>
<name>A0ABD3C6T5_9LAMI</name>
<accession>A0ABD3C6T5</accession>
<dbReference type="SUPFAM" id="SSF52540">
    <property type="entry name" value="P-loop containing nucleoside triphosphate hydrolases"/>
    <property type="match status" value="1"/>
</dbReference>
<dbReference type="Proteomes" id="UP001632038">
    <property type="component" value="Unassembled WGS sequence"/>
</dbReference>
<keyword evidence="3" id="KW-1133">Transmembrane helix</keyword>